<keyword evidence="4" id="KW-0119">Carbohydrate metabolism</keyword>
<evidence type="ECO:0000256" key="6">
    <source>
        <dbReference type="ARBA" id="ARBA00023326"/>
    </source>
</evidence>
<dbReference type="AlphaFoldDB" id="A0A0F0LCC5"/>
<evidence type="ECO:0000256" key="2">
    <source>
        <dbReference type="ARBA" id="ARBA00022801"/>
    </source>
</evidence>
<feature type="binding site" evidence="8">
    <location>
        <position position="137"/>
    </location>
    <ligand>
        <name>substrate</name>
    </ligand>
</feature>
<dbReference type="OrthoDB" id="9765195at2"/>
<evidence type="ECO:0000256" key="1">
    <source>
        <dbReference type="ARBA" id="ARBA00010838"/>
    </source>
</evidence>
<keyword evidence="5 9" id="KW-0326">Glycosidase</keyword>
<dbReference type="GO" id="GO:0030245">
    <property type="term" value="P:cellulose catabolic process"/>
    <property type="evidence" value="ECO:0007669"/>
    <property type="project" value="UniProtKB-KW"/>
</dbReference>
<comment type="caution">
    <text evidence="10">The sequence shown here is derived from an EMBL/GenBank/DDBJ whole genome shotgun (WGS) entry which is preliminary data.</text>
</comment>
<dbReference type="PANTHER" id="PTHR10353">
    <property type="entry name" value="GLYCOSYL HYDROLASE"/>
    <property type="match status" value="1"/>
</dbReference>
<reference evidence="10 11" key="1">
    <citation type="submission" date="2015-02" db="EMBL/GenBank/DDBJ databases">
        <title>Draft genome sequences of ten Microbacterium spp. with emphasis on heavy metal contaminated environments.</title>
        <authorList>
            <person name="Corretto E."/>
        </authorList>
    </citation>
    <scope>NUCLEOTIDE SEQUENCE [LARGE SCALE GENOMIC DNA]</scope>
    <source>
        <strain evidence="10 11">DSM 23848</strain>
    </source>
</reference>
<dbReference type="NCBIfam" id="TIGR03356">
    <property type="entry name" value="BGL"/>
    <property type="match status" value="1"/>
</dbReference>
<keyword evidence="2 9" id="KW-0378">Hydrolase</keyword>
<feature type="binding site" evidence="8">
    <location>
        <position position="414"/>
    </location>
    <ligand>
        <name>substrate</name>
    </ligand>
</feature>
<organism evidence="10 11">
    <name type="scientific">Microbacterium azadirachtae</name>
    <dbReference type="NCBI Taxonomy" id="582680"/>
    <lineage>
        <taxon>Bacteria</taxon>
        <taxon>Bacillati</taxon>
        <taxon>Actinomycetota</taxon>
        <taxon>Actinomycetes</taxon>
        <taxon>Micrococcales</taxon>
        <taxon>Microbacteriaceae</taxon>
        <taxon>Microbacterium</taxon>
    </lineage>
</organism>
<dbReference type="Pfam" id="PF00232">
    <property type="entry name" value="Glyco_hydro_1"/>
    <property type="match status" value="1"/>
</dbReference>
<evidence type="ECO:0000313" key="10">
    <source>
        <dbReference type="EMBL" id="KJL29935.1"/>
    </source>
</evidence>
<name>A0A0F0LCC5_9MICO</name>
<evidence type="ECO:0000256" key="7">
    <source>
        <dbReference type="PIRSR" id="PIRSR617736-1"/>
    </source>
</evidence>
<comment type="catalytic activity">
    <reaction evidence="9">
        <text>Hydrolysis of terminal, non-reducing beta-D-glucosyl residues with release of beta-D-glucose.</text>
        <dbReference type="EC" id="3.2.1.21"/>
    </reaction>
</comment>
<keyword evidence="11" id="KW-1185">Reference proteome</keyword>
<feature type="binding site" evidence="8">
    <location>
        <position position="181"/>
    </location>
    <ligand>
        <name>substrate</name>
    </ligand>
</feature>
<dbReference type="InterPro" id="IPR017853">
    <property type="entry name" value="GH"/>
</dbReference>
<evidence type="ECO:0000256" key="9">
    <source>
        <dbReference type="RuleBase" id="RU361175"/>
    </source>
</evidence>
<dbReference type="RefSeq" id="WP_082071931.1">
    <property type="nucleotide sequence ID" value="NZ_JYIT01000046.1"/>
</dbReference>
<dbReference type="GO" id="GO:0008422">
    <property type="term" value="F:beta-glucosidase activity"/>
    <property type="evidence" value="ECO:0007669"/>
    <property type="project" value="UniProtKB-EC"/>
</dbReference>
<feature type="active site" description="Proton donor" evidence="7">
    <location>
        <position position="182"/>
    </location>
</feature>
<feature type="binding site" evidence="8">
    <location>
        <position position="310"/>
    </location>
    <ligand>
        <name>substrate</name>
    </ligand>
</feature>
<feature type="binding site" evidence="8">
    <location>
        <begin position="421"/>
        <end position="422"/>
    </location>
    <ligand>
        <name>substrate</name>
    </ligand>
</feature>
<dbReference type="SUPFAM" id="SSF51445">
    <property type="entry name" value="(Trans)glycosidases"/>
    <property type="match status" value="1"/>
</dbReference>
<evidence type="ECO:0000256" key="3">
    <source>
        <dbReference type="ARBA" id="ARBA00023001"/>
    </source>
</evidence>
<dbReference type="PROSITE" id="PS00018">
    <property type="entry name" value="EF_HAND_1"/>
    <property type="match status" value="1"/>
</dbReference>
<evidence type="ECO:0000256" key="4">
    <source>
        <dbReference type="ARBA" id="ARBA00023277"/>
    </source>
</evidence>
<keyword evidence="6" id="KW-0624">Polysaccharide degradation</keyword>
<protein>
    <recommendedName>
        <fullName evidence="9">Beta-glucosidase</fullName>
        <ecNumber evidence="9">3.2.1.21</ecNumber>
    </recommendedName>
</protein>
<accession>A0A0F0LCC5</accession>
<keyword evidence="3" id="KW-0136">Cellulose degradation</keyword>
<comment type="similarity">
    <text evidence="1 9">Belongs to the glycosyl hydrolase 1 family.</text>
</comment>
<sequence length="479" mass="52672">MTTISPLPPALRTRAADVGRRFPTDFVWGAATAAPQIEGSIDADGRTPSIWDVFARVPGAVADGDTLDRADEHYLRWRDDVALMSDLGLDAYRFSIAWPRIVPAADGIVNSRGLDFYDALVDELLGNGIEPFATLYHWDLPQWQQERGGWADRSVAHRFAEYASIVADRLGDRVRNWMTLNEPWVYVFLGHLDGVHAPGIRSEEHAVRAMHHTLLAHGLGTQALRAALPADRNVGIALSMSPAEPATPGPEDAAAAERFDLYRNWLFLHPITHGQYHPGTEELFDTEIPIQEGDLEVISSPIEFVGINYYARGVVQADDGVPVVRAKETPPAGVFTAMGWEVHPQGIADIVTQTHEKYAPGAIYITENGSAWDDEEASDGSIVDTPRVDYLLDHLTAAAGCLNTGAPLRGYFAWSLLDNFEWAEGYRKRFGIVHVDYPTQRRTVKQSGAVYRTVALANAEDEHGDGDGDGVIDTIDMVP</sequence>
<evidence type="ECO:0000256" key="5">
    <source>
        <dbReference type="ARBA" id="ARBA00023295"/>
    </source>
</evidence>
<dbReference type="InterPro" id="IPR018247">
    <property type="entry name" value="EF_Hand_1_Ca_BS"/>
</dbReference>
<dbReference type="EC" id="3.2.1.21" evidence="9"/>
<dbReference type="EMBL" id="JYIT01000046">
    <property type="protein sequence ID" value="KJL29935.1"/>
    <property type="molecule type" value="Genomic_DNA"/>
</dbReference>
<dbReference type="Proteomes" id="UP000033448">
    <property type="component" value="Unassembled WGS sequence"/>
</dbReference>
<dbReference type="InterPro" id="IPR017736">
    <property type="entry name" value="Glyco_hydro_1_beta-glucosidase"/>
</dbReference>
<dbReference type="PRINTS" id="PR00131">
    <property type="entry name" value="GLHYDRLASE1"/>
</dbReference>
<evidence type="ECO:0000256" key="8">
    <source>
        <dbReference type="PIRSR" id="PIRSR617736-2"/>
    </source>
</evidence>
<evidence type="ECO:0000313" key="11">
    <source>
        <dbReference type="Proteomes" id="UP000033448"/>
    </source>
</evidence>
<feature type="active site" description="Nucleophile" evidence="7">
    <location>
        <position position="367"/>
    </location>
</feature>
<dbReference type="PANTHER" id="PTHR10353:SF36">
    <property type="entry name" value="LP05116P"/>
    <property type="match status" value="1"/>
</dbReference>
<dbReference type="InterPro" id="IPR001360">
    <property type="entry name" value="Glyco_hydro_1"/>
</dbReference>
<feature type="binding site" evidence="8">
    <location>
        <position position="36"/>
    </location>
    <ligand>
        <name>substrate</name>
    </ligand>
</feature>
<gene>
    <name evidence="10" type="primary">bglA_1</name>
    <name evidence="10" type="ORF">RL72_00293</name>
</gene>
<dbReference type="Gene3D" id="3.20.20.80">
    <property type="entry name" value="Glycosidases"/>
    <property type="match status" value="1"/>
</dbReference>
<dbReference type="GO" id="GO:0005829">
    <property type="term" value="C:cytosol"/>
    <property type="evidence" value="ECO:0007669"/>
    <property type="project" value="TreeGrafter"/>
</dbReference>
<dbReference type="PATRIC" id="fig|582680.7.peg.306"/>
<dbReference type="FunFam" id="3.20.20.80:FF:000004">
    <property type="entry name" value="Beta-glucosidase 6-phospho-beta-glucosidase"/>
    <property type="match status" value="1"/>
</dbReference>
<proteinExistence type="inferred from homology"/>